<organism evidence="1 2">
    <name type="scientific">Trichonephila inaurata madagascariensis</name>
    <dbReference type="NCBI Taxonomy" id="2747483"/>
    <lineage>
        <taxon>Eukaryota</taxon>
        <taxon>Metazoa</taxon>
        <taxon>Ecdysozoa</taxon>
        <taxon>Arthropoda</taxon>
        <taxon>Chelicerata</taxon>
        <taxon>Arachnida</taxon>
        <taxon>Araneae</taxon>
        <taxon>Araneomorphae</taxon>
        <taxon>Entelegynae</taxon>
        <taxon>Araneoidea</taxon>
        <taxon>Nephilidae</taxon>
        <taxon>Trichonephila</taxon>
        <taxon>Trichonephila inaurata</taxon>
    </lineage>
</organism>
<evidence type="ECO:0000313" key="2">
    <source>
        <dbReference type="Proteomes" id="UP000886998"/>
    </source>
</evidence>
<accession>A0A8X6X7F4</accession>
<dbReference type="Proteomes" id="UP000886998">
    <property type="component" value="Unassembled WGS sequence"/>
</dbReference>
<keyword evidence="2" id="KW-1185">Reference proteome</keyword>
<name>A0A8X6X7F4_9ARAC</name>
<sequence length="40" mass="4516">MVWLYSCRPSTHAKALPVLFGTQIVRFVRSIAGTMKESSF</sequence>
<reference evidence="1" key="1">
    <citation type="submission" date="2020-08" db="EMBL/GenBank/DDBJ databases">
        <title>Multicomponent nature underlies the extraordinary mechanical properties of spider dragline silk.</title>
        <authorList>
            <person name="Kono N."/>
            <person name="Nakamura H."/>
            <person name="Mori M."/>
            <person name="Yoshida Y."/>
            <person name="Ohtoshi R."/>
            <person name="Malay A.D."/>
            <person name="Moran D.A.P."/>
            <person name="Tomita M."/>
            <person name="Numata K."/>
            <person name="Arakawa K."/>
        </authorList>
    </citation>
    <scope>NUCLEOTIDE SEQUENCE</scope>
</reference>
<comment type="caution">
    <text evidence="1">The sequence shown here is derived from an EMBL/GenBank/DDBJ whole genome shotgun (WGS) entry which is preliminary data.</text>
</comment>
<gene>
    <name evidence="1" type="ORF">TNIN_247101</name>
</gene>
<evidence type="ECO:0000313" key="1">
    <source>
        <dbReference type="EMBL" id="GFY47562.1"/>
    </source>
</evidence>
<dbReference type="AlphaFoldDB" id="A0A8X6X7F4"/>
<proteinExistence type="predicted"/>
<feature type="non-terminal residue" evidence="1">
    <location>
        <position position="40"/>
    </location>
</feature>
<dbReference type="EMBL" id="BMAV01006000">
    <property type="protein sequence ID" value="GFY47562.1"/>
    <property type="molecule type" value="Genomic_DNA"/>
</dbReference>
<protein>
    <submittedName>
        <fullName evidence="1">Uncharacterized protein</fullName>
    </submittedName>
</protein>